<dbReference type="RefSeq" id="XP_014656916.1">
    <property type="nucleotide sequence ID" value="XM_014801430.1"/>
</dbReference>
<organism evidence="1 2">
    <name type="scientific">Pseudozyma antarctica</name>
    <name type="common">Yeast</name>
    <name type="synonym">Candida antarctica</name>
    <dbReference type="NCBI Taxonomy" id="84753"/>
    <lineage>
        <taxon>Eukaryota</taxon>
        <taxon>Fungi</taxon>
        <taxon>Dikarya</taxon>
        <taxon>Basidiomycota</taxon>
        <taxon>Ustilaginomycotina</taxon>
        <taxon>Ustilaginomycetes</taxon>
        <taxon>Ustilaginales</taxon>
        <taxon>Ustilaginaceae</taxon>
        <taxon>Moesziomyces</taxon>
    </lineage>
</organism>
<dbReference type="GeneID" id="26304187"/>
<dbReference type="Pfam" id="PF12929">
    <property type="entry name" value="Mid1"/>
    <property type="match status" value="1"/>
</dbReference>
<sequence length="652" mass="70326">MSAGGRASSSSVLQARLGVWCVWLLLLALYSGRTAAQQVSPSPTISASSSSIPPPSRSRSAIPGRATSVLNATVNAVALNDSIVARSRIDVNATQGAFFNFTLPASAFSEDVKTVTVWTSISLCTGPAIPPYNTSNATLLESLDRSATEARRSTLASLYISDDELFQQPGPANASSLDSRHIGYAQGGWTSVEVDVQQRSENSSETLWIGVWPPADTRNTTQGTYQFQVVASTRAKMESVDYTRRPRLDDTDATNALVSSFNYTTSSPPMLDAIVLPTFGEYSLPDADYFNSSFCAIADAWADLLNSNQPFSINSSATRRGTEANVLNDTRLQFEISGLDSGTNYTFWLVESTNVNNDTAAQSLTTTLFPAIKMRTKRSDNCRLVYDVPFCPNVAYSIPVNPSISTSDALSAIEAFVSPQYGNFSSMIDTFPCGDRDFGMYSYVQTCDKCKKSYQDWLCAVAMPRCTDALADPQTQSRATQDSRNLTGAPTGTNKDLLPYIVNRNSNATGSVALASRQSFIDEQLQPGTYGELLPCIYTCYFVERTCPPLIQWACPVWDITAQRDYGTFADSGSEGIGAGFNGGAGKDGMRWGGYQRYIATDAFGNAYCNSMGVDFLLRESNSARRMIASCSGGGGLFVVSLAASLVVALFV</sequence>
<dbReference type="Proteomes" id="UP000053758">
    <property type="component" value="Unassembled WGS sequence"/>
</dbReference>
<evidence type="ECO:0000313" key="1">
    <source>
        <dbReference type="EMBL" id="GAK65129.1"/>
    </source>
</evidence>
<accession>A0A081CEN3</accession>
<evidence type="ECO:0000313" key="2">
    <source>
        <dbReference type="Proteomes" id="UP000053758"/>
    </source>
</evidence>
<proteinExistence type="predicted"/>
<dbReference type="EMBL" id="DF830074">
    <property type="protein sequence ID" value="GAK65129.1"/>
    <property type="molecule type" value="Genomic_DNA"/>
</dbReference>
<dbReference type="AlphaFoldDB" id="A0A081CEN3"/>
<dbReference type="GO" id="GO:0098703">
    <property type="term" value="P:calcium ion import across plasma membrane"/>
    <property type="evidence" value="ECO:0007669"/>
    <property type="project" value="InterPro"/>
</dbReference>
<gene>
    <name evidence="1" type="ORF">PAN0_007d3346</name>
</gene>
<name>A0A081CEN3_PSEA2</name>
<protein>
    <submittedName>
        <fullName evidence="1">Calcium channel subunit mid1 protein</fullName>
    </submittedName>
</protein>
<dbReference type="PANTHER" id="PTHR39142">
    <property type="entry name" value="MID1P"/>
    <property type="match status" value="1"/>
</dbReference>
<dbReference type="GO" id="GO:0005262">
    <property type="term" value="F:calcium channel activity"/>
    <property type="evidence" value="ECO:0007669"/>
    <property type="project" value="InterPro"/>
</dbReference>
<dbReference type="PANTHER" id="PTHR39142:SF1">
    <property type="entry name" value="AEL197CP"/>
    <property type="match status" value="1"/>
</dbReference>
<dbReference type="HOGENOM" id="CLU_454307_0_0_1"/>
<keyword evidence="2" id="KW-1185">Reference proteome</keyword>
<dbReference type="InterPro" id="IPR024338">
    <property type="entry name" value="MID1/Yam8"/>
</dbReference>
<dbReference type="OrthoDB" id="5405745at2759"/>
<reference evidence="2" key="1">
    <citation type="journal article" date="2014" name="Genome Announc.">
        <title>Draft Genome Sequence of the Yeast Pseudozyma antarctica Type Strain JCM10317, a Producer of the Glycolipid Biosurfactants, Mannosylerythritol Lipids.</title>
        <authorList>
            <person name="Saika A."/>
            <person name="Koike H."/>
            <person name="Hori T."/>
            <person name="Fukuoka T."/>
            <person name="Sato S."/>
            <person name="Habe H."/>
            <person name="Kitamoto D."/>
            <person name="Morita T."/>
        </authorList>
    </citation>
    <scope>NUCLEOTIDE SEQUENCE [LARGE SCALE GENOMIC DNA]</scope>
    <source>
        <strain evidence="2">JCM 10317</strain>
    </source>
</reference>